<dbReference type="Pfam" id="PF00389">
    <property type="entry name" value="2-Hacid_dh"/>
    <property type="match status" value="1"/>
</dbReference>
<dbReference type="PANTHER" id="PTHR10996:SF257">
    <property type="entry name" value="GLYOXYLATE REDUCTASE 1"/>
    <property type="match status" value="1"/>
</dbReference>
<dbReference type="InterPro" id="IPR050223">
    <property type="entry name" value="D-isomer_2-hydroxyacid_DH"/>
</dbReference>
<feature type="domain" description="D-isomer specific 2-hydroxyacid dehydrogenase NAD-binding" evidence="5">
    <location>
        <begin position="81"/>
        <end position="180"/>
    </location>
</feature>
<organism evidence="6 7">
    <name type="scientific">Cyprinus carpio</name>
    <name type="common">Common carp</name>
    <dbReference type="NCBI Taxonomy" id="7962"/>
    <lineage>
        <taxon>Eukaryota</taxon>
        <taxon>Metazoa</taxon>
        <taxon>Chordata</taxon>
        <taxon>Craniata</taxon>
        <taxon>Vertebrata</taxon>
        <taxon>Euteleostomi</taxon>
        <taxon>Actinopterygii</taxon>
        <taxon>Neopterygii</taxon>
        <taxon>Teleostei</taxon>
        <taxon>Ostariophysi</taxon>
        <taxon>Cypriniformes</taxon>
        <taxon>Cyprinidae</taxon>
        <taxon>Cyprininae</taxon>
        <taxon>Cyprinus</taxon>
    </lineage>
</organism>
<reference evidence="6" key="2">
    <citation type="submission" date="2025-09" db="UniProtKB">
        <authorList>
            <consortium name="Ensembl"/>
        </authorList>
    </citation>
    <scope>IDENTIFICATION</scope>
</reference>
<dbReference type="SUPFAM" id="SSF51735">
    <property type="entry name" value="NAD(P)-binding Rossmann-fold domains"/>
    <property type="match status" value="1"/>
</dbReference>
<keyword evidence="7" id="KW-1185">Reference proteome</keyword>
<dbReference type="GO" id="GO:0016618">
    <property type="term" value="F:hydroxypyruvate reductase [NAD(P)H] activity"/>
    <property type="evidence" value="ECO:0007669"/>
    <property type="project" value="TreeGrafter"/>
</dbReference>
<dbReference type="Ensembl" id="ENSCCRT00010098006.1">
    <property type="protein sequence ID" value="ENSCCRP00010088389.1"/>
    <property type="gene ID" value="ENSCCRG00010038581.1"/>
</dbReference>
<feature type="domain" description="D-isomer specific 2-hydroxyacid dehydrogenase NAD-binding" evidence="5">
    <location>
        <begin position="181"/>
        <end position="245"/>
    </location>
</feature>
<dbReference type="InterPro" id="IPR036291">
    <property type="entry name" value="NAD(P)-bd_dom_sf"/>
</dbReference>
<comment type="similarity">
    <text evidence="1 3">Belongs to the D-isomer specific 2-hydroxyacid dehydrogenase family.</text>
</comment>
<proteinExistence type="inferred from homology"/>
<dbReference type="Proteomes" id="UP000694427">
    <property type="component" value="Unplaced"/>
</dbReference>
<evidence type="ECO:0000313" key="7">
    <source>
        <dbReference type="Proteomes" id="UP000694427"/>
    </source>
</evidence>
<dbReference type="PROSITE" id="PS00065">
    <property type="entry name" value="D_2_HYDROXYACID_DH_1"/>
    <property type="match status" value="1"/>
</dbReference>
<reference evidence="6" key="1">
    <citation type="submission" date="2025-08" db="UniProtKB">
        <authorList>
            <consortium name="Ensembl"/>
        </authorList>
    </citation>
    <scope>IDENTIFICATION</scope>
</reference>
<name>A0A8C1N826_CYPCA</name>
<accession>A0A8C1N826</accession>
<dbReference type="Gene3D" id="3.40.50.720">
    <property type="entry name" value="NAD(P)-binding Rossmann-like Domain"/>
    <property type="match status" value="2"/>
</dbReference>
<evidence type="ECO:0000256" key="3">
    <source>
        <dbReference type="RuleBase" id="RU003719"/>
    </source>
</evidence>
<keyword evidence="2 3" id="KW-0560">Oxidoreductase</keyword>
<dbReference type="Pfam" id="PF02826">
    <property type="entry name" value="2-Hacid_dh_C"/>
    <property type="match status" value="2"/>
</dbReference>
<evidence type="ECO:0000259" key="4">
    <source>
        <dbReference type="Pfam" id="PF00389"/>
    </source>
</evidence>
<dbReference type="GO" id="GO:0030267">
    <property type="term" value="F:glyoxylate reductase (NADPH) activity"/>
    <property type="evidence" value="ECO:0007669"/>
    <property type="project" value="TreeGrafter"/>
</dbReference>
<dbReference type="InterPro" id="IPR029752">
    <property type="entry name" value="D-isomer_DH_CS1"/>
</dbReference>
<feature type="domain" description="D-isomer specific 2-hydroxyacid dehydrogenase catalytic" evidence="4">
    <location>
        <begin position="46"/>
        <end position="276"/>
    </location>
</feature>
<evidence type="ECO:0000259" key="5">
    <source>
        <dbReference type="Pfam" id="PF02826"/>
    </source>
</evidence>
<sequence length="278" mass="30818">MEKPCILATTLGAPGGIYNETHFTKIPYERFVQRKEDFAEKIQAVFVWVVDHLDIPLINSFGVKVSNIPHVVDNATADIGVSLMLASARKIAEGHIFSKFRESDNFPESSLDTDVTGATLGIIGMGRIGYKIAKRFQGFEMKILYHNRNRRPEREERAAGATYCASMKELLQRSGFVMVLFAMMKPNSTFINISRGLVVDQDALVDALKKKMIRAAALDVTYPEPLPRDNPLLSFPNVIILPHVGTHTVETSQIMVERMVTNALAAVTGGQLPDEVKA</sequence>
<dbReference type="AlphaFoldDB" id="A0A8C1N826"/>
<dbReference type="InterPro" id="IPR006139">
    <property type="entry name" value="D-isomer_2_OHA_DH_cat_dom"/>
</dbReference>
<evidence type="ECO:0000256" key="1">
    <source>
        <dbReference type="ARBA" id="ARBA00005854"/>
    </source>
</evidence>
<dbReference type="GO" id="GO:0005829">
    <property type="term" value="C:cytosol"/>
    <property type="evidence" value="ECO:0007669"/>
    <property type="project" value="TreeGrafter"/>
</dbReference>
<dbReference type="InterPro" id="IPR006140">
    <property type="entry name" value="D-isomer_DH_NAD-bd"/>
</dbReference>
<dbReference type="GO" id="GO:0051287">
    <property type="term" value="F:NAD binding"/>
    <property type="evidence" value="ECO:0007669"/>
    <property type="project" value="InterPro"/>
</dbReference>
<protein>
    <submittedName>
        <fullName evidence="6">Zgc:136493</fullName>
    </submittedName>
</protein>
<evidence type="ECO:0000313" key="6">
    <source>
        <dbReference type="Ensembl" id="ENSCCRP00010088389.1"/>
    </source>
</evidence>
<evidence type="ECO:0000256" key="2">
    <source>
        <dbReference type="ARBA" id="ARBA00023002"/>
    </source>
</evidence>
<dbReference type="PANTHER" id="PTHR10996">
    <property type="entry name" value="2-HYDROXYACID DEHYDROGENASE-RELATED"/>
    <property type="match status" value="1"/>
</dbReference>